<accession>A0A0E9VI50</accession>
<reference evidence="1" key="2">
    <citation type="journal article" date="2015" name="Fish Shellfish Immunol.">
        <title>Early steps in the European eel (Anguilla anguilla)-Vibrio vulnificus interaction in the gills: Role of the RtxA13 toxin.</title>
        <authorList>
            <person name="Callol A."/>
            <person name="Pajuelo D."/>
            <person name="Ebbesson L."/>
            <person name="Teles M."/>
            <person name="MacKenzie S."/>
            <person name="Amaro C."/>
        </authorList>
    </citation>
    <scope>NUCLEOTIDE SEQUENCE</scope>
</reference>
<name>A0A0E9VI50_ANGAN</name>
<dbReference type="EMBL" id="GBXM01031462">
    <property type="protein sequence ID" value="JAH77115.1"/>
    <property type="molecule type" value="Transcribed_RNA"/>
</dbReference>
<reference evidence="1" key="1">
    <citation type="submission" date="2014-11" db="EMBL/GenBank/DDBJ databases">
        <authorList>
            <person name="Amaro Gonzalez C."/>
        </authorList>
    </citation>
    <scope>NUCLEOTIDE SEQUENCE</scope>
</reference>
<evidence type="ECO:0000313" key="1">
    <source>
        <dbReference type="EMBL" id="JAH77115.1"/>
    </source>
</evidence>
<proteinExistence type="predicted"/>
<organism evidence="1">
    <name type="scientific">Anguilla anguilla</name>
    <name type="common">European freshwater eel</name>
    <name type="synonym">Muraena anguilla</name>
    <dbReference type="NCBI Taxonomy" id="7936"/>
    <lineage>
        <taxon>Eukaryota</taxon>
        <taxon>Metazoa</taxon>
        <taxon>Chordata</taxon>
        <taxon>Craniata</taxon>
        <taxon>Vertebrata</taxon>
        <taxon>Euteleostomi</taxon>
        <taxon>Actinopterygii</taxon>
        <taxon>Neopterygii</taxon>
        <taxon>Teleostei</taxon>
        <taxon>Anguilliformes</taxon>
        <taxon>Anguillidae</taxon>
        <taxon>Anguilla</taxon>
    </lineage>
</organism>
<dbReference type="AlphaFoldDB" id="A0A0E9VI50"/>
<protein>
    <submittedName>
        <fullName evidence="1">Uncharacterized protein</fullName>
    </submittedName>
</protein>
<sequence>MHHMQKKYKFVSYKEKHAFRRALSTRLLRKYKLVSMVRKAVGISHKVFNKTADNPRPWFTYQRTGNQKTMDIVKTF</sequence>